<keyword evidence="4" id="KW-1185">Reference proteome</keyword>
<sequence>MNFAIFRIGNKFKSIQEVKGFERHTERKQYTPNANLNIENEILIGSTNIAEDVERYIEGIKLRKNGVLARDLLLTTSPAFMQEATEELKEEWINRNIEWLIKEFGSNIIYAALHKDETTWHIHCLLVPKFYDSKRGRYTLSNRNYFNGKLALSEWQDKYSKTMEEFGLNRGLKWSKAKHTDIKTFYNLVNKEFKENEIDSLCAKAKNGELLSIKVKSLQKTLNIYKNYNQKSEEEKQEIKKQNINLFNQVKDIKKDKEIFKECIKTMSDLYKIPQEHIKKVLNYVTDKATDKEKGKDLELSKNN</sequence>
<dbReference type="OrthoDB" id="9800759at2"/>
<dbReference type="STRING" id="1121307.CLCY_16c00060"/>
<evidence type="ECO:0000256" key="2">
    <source>
        <dbReference type="SAM" id="Coils"/>
    </source>
</evidence>
<keyword evidence="2" id="KW-0175">Coiled coil</keyword>
<protein>
    <submittedName>
        <fullName evidence="3">Plasmid recombination enzyme</fullName>
    </submittedName>
</protein>
<accession>A0A0J8D8X7</accession>
<evidence type="ECO:0000313" key="3">
    <source>
        <dbReference type="EMBL" id="KMT22327.1"/>
    </source>
</evidence>
<dbReference type="Proteomes" id="UP000036756">
    <property type="component" value="Unassembled WGS sequence"/>
</dbReference>
<dbReference type="Pfam" id="PF01076">
    <property type="entry name" value="Mob_Pre"/>
    <property type="match status" value="1"/>
</dbReference>
<evidence type="ECO:0000313" key="4">
    <source>
        <dbReference type="Proteomes" id="UP000036756"/>
    </source>
</evidence>
<dbReference type="EMBL" id="LFVU01000020">
    <property type="protein sequence ID" value="KMT22327.1"/>
    <property type="molecule type" value="Genomic_DNA"/>
</dbReference>
<feature type="coiled-coil region" evidence="2">
    <location>
        <begin position="215"/>
        <end position="256"/>
    </location>
</feature>
<dbReference type="AlphaFoldDB" id="A0A0J8D8X7"/>
<dbReference type="InterPro" id="IPR001668">
    <property type="entry name" value="Mob_Pre"/>
</dbReference>
<comment type="similarity">
    <text evidence="1">Belongs to the plasmid mobilization pre family.</text>
</comment>
<dbReference type="Gene3D" id="3.30.930.30">
    <property type="match status" value="1"/>
</dbReference>
<dbReference type="GO" id="GO:0003677">
    <property type="term" value="F:DNA binding"/>
    <property type="evidence" value="ECO:0007669"/>
    <property type="project" value="InterPro"/>
</dbReference>
<evidence type="ECO:0000256" key="1">
    <source>
        <dbReference type="ARBA" id="ARBA00010657"/>
    </source>
</evidence>
<gene>
    <name evidence="3" type="ORF">CLCY_16c00060</name>
</gene>
<reference evidence="3 4" key="1">
    <citation type="submission" date="2015-06" db="EMBL/GenBank/DDBJ databases">
        <title>Draft genome sequence of the purine-degrading Clostridium cylindrosporum HC-1 (DSM 605).</title>
        <authorList>
            <person name="Poehlein A."/>
            <person name="Schiel-Bengelsdorf B."/>
            <person name="Bengelsdorf F."/>
            <person name="Daniel R."/>
            <person name="Duerre P."/>
        </authorList>
    </citation>
    <scope>NUCLEOTIDE SEQUENCE [LARGE SCALE GENOMIC DNA]</scope>
    <source>
        <strain evidence="3 4">DSM 605</strain>
    </source>
</reference>
<dbReference type="CDD" id="cd17242">
    <property type="entry name" value="MobM_relaxase"/>
    <property type="match status" value="1"/>
</dbReference>
<proteinExistence type="inferred from homology"/>
<dbReference type="PATRIC" id="fig|1121307.3.peg.316"/>
<comment type="caution">
    <text evidence="3">The sequence shown here is derived from an EMBL/GenBank/DDBJ whole genome shotgun (WGS) entry which is preliminary data.</text>
</comment>
<dbReference type="NCBIfam" id="NF041497">
    <property type="entry name" value="MobV"/>
    <property type="match status" value="1"/>
</dbReference>
<dbReference type="GO" id="GO:0006310">
    <property type="term" value="P:DNA recombination"/>
    <property type="evidence" value="ECO:0007669"/>
    <property type="project" value="InterPro"/>
</dbReference>
<dbReference type="RefSeq" id="WP_048570112.1">
    <property type="nucleotide sequence ID" value="NZ_LFVU01000020.1"/>
</dbReference>
<name>A0A0J8D8X7_CLOCY</name>
<organism evidence="3 4">
    <name type="scientific">Clostridium cylindrosporum DSM 605</name>
    <dbReference type="NCBI Taxonomy" id="1121307"/>
    <lineage>
        <taxon>Bacteria</taxon>
        <taxon>Bacillati</taxon>
        <taxon>Bacillota</taxon>
        <taxon>Clostridia</taxon>
        <taxon>Eubacteriales</taxon>
        <taxon>Clostridiaceae</taxon>
        <taxon>Clostridium</taxon>
    </lineage>
</organism>